<evidence type="ECO:0000256" key="2">
    <source>
        <dbReference type="SAM" id="MobiDB-lite"/>
    </source>
</evidence>
<dbReference type="NCBIfam" id="TIGR00229">
    <property type="entry name" value="sensory_box"/>
    <property type="match status" value="1"/>
</dbReference>
<dbReference type="SMART" id="SM00331">
    <property type="entry name" value="PP2C_SIG"/>
    <property type="match status" value="1"/>
</dbReference>
<dbReference type="InterPro" id="IPR013655">
    <property type="entry name" value="PAS_fold_3"/>
</dbReference>
<feature type="compositionally biased region" description="Low complexity" evidence="2">
    <location>
        <begin position="110"/>
        <end position="127"/>
    </location>
</feature>
<dbReference type="SUPFAM" id="SSF55785">
    <property type="entry name" value="PYP-like sensor domain (PAS domain)"/>
    <property type="match status" value="2"/>
</dbReference>
<dbReference type="InterPro" id="IPR000014">
    <property type="entry name" value="PAS"/>
</dbReference>
<dbReference type="SUPFAM" id="SSF55781">
    <property type="entry name" value="GAF domain-like"/>
    <property type="match status" value="1"/>
</dbReference>
<keyword evidence="6" id="KW-1185">Reference proteome</keyword>
<dbReference type="InterPro" id="IPR001610">
    <property type="entry name" value="PAC"/>
</dbReference>
<dbReference type="RefSeq" id="WP_344539207.1">
    <property type="nucleotide sequence ID" value="NZ_BAAATD010000002.1"/>
</dbReference>
<feature type="compositionally biased region" description="Basic and acidic residues" evidence="2">
    <location>
        <begin position="429"/>
        <end position="444"/>
    </location>
</feature>
<feature type="region of interest" description="Disordered" evidence="2">
    <location>
        <begin position="670"/>
        <end position="701"/>
    </location>
</feature>
<feature type="region of interest" description="Disordered" evidence="2">
    <location>
        <begin position="102"/>
        <end position="191"/>
    </location>
</feature>
<evidence type="ECO:0000256" key="1">
    <source>
        <dbReference type="ARBA" id="ARBA00022801"/>
    </source>
</evidence>
<dbReference type="SMART" id="SM00091">
    <property type="entry name" value="PAS"/>
    <property type="match status" value="2"/>
</dbReference>
<feature type="domain" description="PAS" evidence="3">
    <location>
        <begin position="233"/>
        <end position="303"/>
    </location>
</feature>
<dbReference type="InterPro" id="IPR000700">
    <property type="entry name" value="PAS-assoc_C"/>
</dbReference>
<dbReference type="SMART" id="SM00065">
    <property type="entry name" value="GAF"/>
    <property type="match status" value="1"/>
</dbReference>
<dbReference type="InterPro" id="IPR036457">
    <property type="entry name" value="PPM-type-like_dom_sf"/>
</dbReference>
<dbReference type="Gene3D" id="3.30.450.40">
    <property type="match status" value="1"/>
</dbReference>
<name>A0ABN3PKT7_9ACTN</name>
<feature type="region of interest" description="Disordered" evidence="2">
    <location>
        <begin position="421"/>
        <end position="444"/>
    </location>
</feature>
<dbReference type="Pfam" id="PF08448">
    <property type="entry name" value="PAS_4"/>
    <property type="match status" value="1"/>
</dbReference>
<dbReference type="Pfam" id="PF07228">
    <property type="entry name" value="SpoIIE"/>
    <property type="match status" value="1"/>
</dbReference>
<dbReference type="Gene3D" id="3.30.450.20">
    <property type="entry name" value="PAS domain"/>
    <property type="match status" value="3"/>
</dbReference>
<dbReference type="InterPro" id="IPR001932">
    <property type="entry name" value="PPM-type_phosphatase-like_dom"/>
</dbReference>
<dbReference type="InterPro" id="IPR052016">
    <property type="entry name" value="Bact_Sigma-Reg"/>
</dbReference>
<dbReference type="Proteomes" id="UP001501509">
    <property type="component" value="Unassembled WGS sequence"/>
</dbReference>
<protein>
    <submittedName>
        <fullName evidence="5">Uncharacterized protein</fullName>
    </submittedName>
</protein>
<evidence type="ECO:0000313" key="5">
    <source>
        <dbReference type="EMBL" id="GAA2584073.1"/>
    </source>
</evidence>
<dbReference type="PROSITE" id="PS50113">
    <property type="entry name" value="PAC"/>
    <property type="match status" value="1"/>
</dbReference>
<evidence type="ECO:0000313" key="6">
    <source>
        <dbReference type="Proteomes" id="UP001501509"/>
    </source>
</evidence>
<comment type="caution">
    <text evidence="5">The sequence shown here is derived from an EMBL/GenBank/DDBJ whole genome shotgun (WGS) entry which is preliminary data.</text>
</comment>
<evidence type="ECO:0000259" key="3">
    <source>
        <dbReference type="PROSITE" id="PS50112"/>
    </source>
</evidence>
<dbReference type="Pfam" id="PF13185">
    <property type="entry name" value="GAF_2"/>
    <property type="match status" value="1"/>
</dbReference>
<dbReference type="PANTHER" id="PTHR43156:SF2">
    <property type="entry name" value="STAGE II SPORULATION PROTEIN E"/>
    <property type="match status" value="1"/>
</dbReference>
<reference evidence="5 6" key="1">
    <citation type="journal article" date="2019" name="Int. J. Syst. Evol. Microbiol.">
        <title>The Global Catalogue of Microorganisms (GCM) 10K type strain sequencing project: providing services to taxonomists for standard genome sequencing and annotation.</title>
        <authorList>
            <consortium name="The Broad Institute Genomics Platform"/>
            <consortium name="The Broad Institute Genome Sequencing Center for Infectious Disease"/>
            <person name="Wu L."/>
            <person name="Ma J."/>
        </authorList>
    </citation>
    <scope>NUCLEOTIDE SEQUENCE [LARGE SCALE GENOMIC DNA]</scope>
    <source>
        <strain evidence="5 6">JCM 6833</strain>
    </source>
</reference>
<gene>
    <name evidence="5" type="ORF">GCM10010411_15990</name>
</gene>
<dbReference type="InterPro" id="IPR035965">
    <property type="entry name" value="PAS-like_dom_sf"/>
</dbReference>
<dbReference type="PANTHER" id="PTHR43156">
    <property type="entry name" value="STAGE II SPORULATION PROTEIN E-RELATED"/>
    <property type="match status" value="1"/>
</dbReference>
<dbReference type="CDD" id="cd00130">
    <property type="entry name" value="PAS"/>
    <property type="match status" value="1"/>
</dbReference>
<proteinExistence type="predicted"/>
<evidence type="ECO:0000259" key="4">
    <source>
        <dbReference type="PROSITE" id="PS50113"/>
    </source>
</evidence>
<dbReference type="InterPro" id="IPR003018">
    <property type="entry name" value="GAF"/>
</dbReference>
<dbReference type="EMBL" id="BAAATD010000002">
    <property type="protein sequence ID" value="GAA2584073.1"/>
    <property type="molecule type" value="Genomic_DNA"/>
</dbReference>
<dbReference type="SMART" id="SM00086">
    <property type="entry name" value="PAC"/>
    <property type="match status" value="1"/>
</dbReference>
<organism evidence="5 6">
    <name type="scientific">Actinomadura fulvescens</name>
    <dbReference type="NCBI Taxonomy" id="46160"/>
    <lineage>
        <taxon>Bacteria</taxon>
        <taxon>Bacillati</taxon>
        <taxon>Actinomycetota</taxon>
        <taxon>Actinomycetes</taxon>
        <taxon>Streptosporangiales</taxon>
        <taxon>Thermomonosporaceae</taxon>
        <taxon>Actinomadura</taxon>
    </lineage>
</organism>
<dbReference type="Pfam" id="PF08447">
    <property type="entry name" value="PAS_3"/>
    <property type="match status" value="1"/>
</dbReference>
<sequence length="785" mass="84188">MSTDTSVPRPRISGVEGKPMDASDSALYVTLMKEAPAGFAFFDTGHGCRRVNDALARMLGVAAGDLQDRLLAEALPEELATAFEAALRKVLAEDRPLTDVDLIVRPGAPPASGSSTPPASASSASSQAPPPGGPSNETNGPHGSNGPSTAYRPESDGDGGPGGAEAQGGEQDRPAGLGGLGGADTPGRPLGDERILSCSWLPSHGKDGKQLGVVLTALDVTDRRRAEEVIRRKEQRYRSLVEASSQVVWVAAPEGGVIDDAPEWRAITGQTPDDYARGGWLAVVHPEDRPRIEATWRECVEDDRVFETNYRVKTKSGTYRHFDVRAVPIRQGETVIEWVGANTDVTGQREAEEMRGRLTEQLSAAALRTARLQQATSMLAEALTVSQVVQVITEVGRSAIGADYSAVALLDDDKLRLSIVAPSQPGDGLDGRGGESRPSSRDDFKVSDQTVMSVAVRESRPFLAEHPDSLRLQLGRDEAGLFLQHTEERAWVGLPLLAAGAPIGALRFSFTRPREITEEERVFLEALAGQCALAVERALLFEREHKTAEELQRSLLPSDLPQLPGMQLAARYNPATRHVQVGGDWYDVFRLPDDRLAVAVGDVMGKGVLAAAGMGRVRNALRALALNDPRPAAVLAGLDRLFSATEDEEQFTTVAYAVIDPETGRGAFSNAGHPPPLLISPDTPARVSTREPGTPLGWPSQRQQTSFSIETGNTVVFYSDGLVENRRRGVDAGLEELVSVAMDAPPEVVGDPERLVDFLVDRMLAGYEQVDDVTVLALHVPPKSA</sequence>
<dbReference type="Gene3D" id="3.60.40.10">
    <property type="entry name" value="PPM-type phosphatase domain"/>
    <property type="match status" value="1"/>
</dbReference>
<dbReference type="PROSITE" id="PS50112">
    <property type="entry name" value="PAS"/>
    <property type="match status" value="1"/>
</dbReference>
<dbReference type="InterPro" id="IPR029016">
    <property type="entry name" value="GAF-like_dom_sf"/>
</dbReference>
<dbReference type="SUPFAM" id="SSF81606">
    <property type="entry name" value="PP2C-like"/>
    <property type="match status" value="1"/>
</dbReference>
<keyword evidence="1" id="KW-0378">Hydrolase</keyword>
<feature type="compositionally biased region" description="Polar residues" evidence="2">
    <location>
        <begin position="136"/>
        <end position="148"/>
    </location>
</feature>
<feature type="domain" description="PAC" evidence="4">
    <location>
        <begin position="306"/>
        <end position="357"/>
    </location>
</feature>
<dbReference type="InterPro" id="IPR013656">
    <property type="entry name" value="PAS_4"/>
</dbReference>
<accession>A0ABN3PKT7</accession>